<dbReference type="Pfam" id="PF03480">
    <property type="entry name" value="DctP"/>
    <property type="match status" value="1"/>
</dbReference>
<dbReference type="AlphaFoldDB" id="A0A1U7JCF5"/>
<dbReference type="InterPro" id="IPR038404">
    <property type="entry name" value="TRAP_DctP_sf"/>
</dbReference>
<evidence type="ECO:0000256" key="3">
    <source>
        <dbReference type="PIRSR" id="PIRSR039026-2"/>
    </source>
</evidence>
<feature type="binding site" evidence="3">
    <location>
        <position position="215"/>
    </location>
    <ligand>
        <name>Na(+)</name>
        <dbReference type="ChEBI" id="CHEBI:29101"/>
    </ligand>
</feature>
<dbReference type="RefSeq" id="WP_028482130.1">
    <property type="nucleotide sequence ID" value="NZ_LVVZ01000049.1"/>
</dbReference>
<reference evidence="5 6" key="1">
    <citation type="submission" date="2016-03" db="EMBL/GenBank/DDBJ databases">
        <title>Genome sequence of Nesiotobacter sp. nov., a moderately halophilic alphaproteobacterium isolated from the Yellow Sea, China.</title>
        <authorList>
            <person name="Zhang G."/>
            <person name="Zhang R."/>
        </authorList>
    </citation>
    <scope>NUCLEOTIDE SEQUENCE [LARGE SCALE GENOMIC DNA]</scope>
    <source>
        <strain evidence="5 6">WB1-6</strain>
    </source>
</reference>
<comment type="caution">
    <text evidence="5">The sequence shown here is derived from an EMBL/GenBank/DDBJ whole genome shotgun (WGS) entry which is preliminary data.</text>
</comment>
<name>A0A1U7JCF5_9HYPH</name>
<protein>
    <submittedName>
        <fullName evidence="5">ABC transporter substrate-binding protein</fullName>
    </submittedName>
</protein>
<keyword evidence="3" id="KW-0479">Metal-binding</keyword>
<proteinExistence type="predicted"/>
<keyword evidence="1 4" id="KW-0732">Signal</keyword>
<feature type="binding site" evidence="2">
    <location>
        <position position="177"/>
    </location>
    <ligand>
        <name>substrate</name>
    </ligand>
</feature>
<dbReference type="InterPro" id="IPR018389">
    <property type="entry name" value="DctP_fam"/>
</dbReference>
<dbReference type="NCBIfam" id="TIGR01409">
    <property type="entry name" value="TAT_signal_seq"/>
    <property type="match status" value="1"/>
</dbReference>
<dbReference type="GO" id="GO:0046872">
    <property type="term" value="F:metal ion binding"/>
    <property type="evidence" value="ECO:0007669"/>
    <property type="project" value="UniProtKB-KW"/>
</dbReference>
<evidence type="ECO:0000256" key="1">
    <source>
        <dbReference type="ARBA" id="ARBA00022729"/>
    </source>
</evidence>
<keyword evidence="6" id="KW-1185">Reference proteome</keyword>
<dbReference type="NCBIfam" id="NF037995">
    <property type="entry name" value="TRAP_S1"/>
    <property type="match status" value="1"/>
</dbReference>
<dbReference type="InterPro" id="IPR006311">
    <property type="entry name" value="TAT_signal"/>
</dbReference>
<gene>
    <name evidence="5" type="ORF">A3843_00410</name>
</gene>
<dbReference type="PANTHER" id="PTHR33376">
    <property type="match status" value="1"/>
</dbReference>
<feature type="binding site" evidence="3">
    <location>
        <position position="240"/>
    </location>
    <ligand>
        <name>substrate</name>
    </ligand>
</feature>
<evidence type="ECO:0000313" key="6">
    <source>
        <dbReference type="Proteomes" id="UP000185783"/>
    </source>
</evidence>
<dbReference type="GO" id="GO:0055085">
    <property type="term" value="P:transmembrane transport"/>
    <property type="evidence" value="ECO:0007669"/>
    <property type="project" value="InterPro"/>
</dbReference>
<dbReference type="InterPro" id="IPR026289">
    <property type="entry name" value="SBP_TakP-like"/>
</dbReference>
<dbReference type="PANTHER" id="PTHR33376:SF5">
    <property type="entry name" value="EXTRACYTOPLASMIC SOLUTE RECEPTOR PROTEIN"/>
    <property type="match status" value="1"/>
</dbReference>
<evidence type="ECO:0000313" key="5">
    <source>
        <dbReference type="EMBL" id="OKL42321.1"/>
    </source>
</evidence>
<dbReference type="STRING" id="197461.A3843_00410"/>
<feature type="chain" id="PRO_5010517582" evidence="4">
    <location>
        <begin position="29"/>
        <end position="362"/>
    </location>
</feature>
<dbReference type="PROSITE" id="PS51318">
    <property type="entry name" value="TAT"/>
    <property type="match status" value="1"/>
</dbReference>
<feature type="binding site" evidence="2">
    <location>
        <position position="156"/>
    </location>
    <ligand>
        <name>substrate</name>
    </ligand>
</feature>
<dbReference type="GO" id="GO:0031317">
    <property type="term" value="C:tripartite ATP-independent periplasmic transporter complex"/>
    <property type="evidence" value="ECO:0007669"/>
    <property type="project" value="InterPro"/>
</dbReference>
<evidence type="ECO:0000256" key="4">
    <source>
        <dbReference type="SAM" id="SignalP"/>
    </source>
</evidence>
<dbReference type="PIRSF" id="PIRSF039026">
    <property type="entry name" value="SiaP"/>
    <property type="match status" value="1"/>
</dbReference>
<dbReference type="Gene3D" id="3.40.190.170">
    <property type="entry name" value="Bacterial extracellular solute-binding protein, family 7"/>
    <property type="match status" value="1"/>
</dbReference>
<feature type="binding site" evidence="3">
    <location>
        <position position="214"/>
    </location>
    <ligand>
        <name>substrate</name>
    </ligand>
</feature>
<dbReference type="InterPro" id="IPR019546">
    <property type="entry name" value="TAT_signal_bac_arc"/>
</dbReference>
<dbReference type="Proteomes" id="UP000185783">
    <property type="component" value="Unassembled WGS sequence"/>
</dbReference>
<dbReference type="CDD" id="cd13604">
    <property type="entry name" value="PBP2_TRAP_ketoacid_lactate_like"/>
    <property type="match status" value="1"/>
</dbReference>
<feature type="signal peptide" evidence="4">
    <location>
        <begin position="1"/>
        <end position="28"/>
    </location>
</feature>
<organism evidence="5 6">
    <name type="scientific">Pseudovibrio exalbescens</name>
    <dbReference type="NCBI Taxonomy" id="197461"/>
    <lineage>
        <taxon>Bacteria</taxon>
        <taxon>Pseudomonadati</taxon>
        <taxon>Pseudomonadota</taxon>
        <taxon>Alphaproteobacteria</taxon>
        <taxon>Hyphomicrobiales</taxon>
        <taxon>Stappiaceae</taxon>
        <taxon>Pseudovibrio</taxon>
    </lineage>
</organism>
<dbReference type="Gene3D" id="3.40.190.10">
    <property type="entry name" value="Periplasmic binding protein-like II"/>
    <property type="match status" value="1"/>
</dbReference>
<dbReference type="EMBL" id="LVVZ01000049">
    <property type="protein sequence ID" value="OKL42321.1"/>
    <property type="molecule type" value="Genomic_DNA"/>
</dbReference>
<evidence type="ECO:0000256" key="2">
    <source>
        <dbReference type="PIRSR" id="PIRSR039026-1"/>
    </source>
</evidence>
<sequence length="362" mass="38684">MKRRDFLKTAGTSGLALGAAGLAAPALANSPLKLKLVGAFPKGFPGVGTSAEQLARRIEALSDGKIEITYYGGGELVPPFEVFSAVSSGAADIGHNAAYYQVGQVRSTMYFTSMPYGLDAEELSAWIRFGGGQALWDEAYAPHGVKPFYVGNSGMQAAGWFKQQITSLDDLVGLKMRIAGLGGDIMRKLGVTTVLTPPPEIYSALQSGVVDAAEFVGPWNDMALGFVKVAPYYYLPAFHEPGPGLEMIVNQDIYENLTPHLKTVLDNAATAQAESTTAEFRYNNTMLLPALIEQGAVISAFPDDVVEALGTAAKEVVAAYPGDDAVSNKIHDAYVDYIKACALYTKGMEGQLYTDRAKVWDV</sequence>
<accession>A0A1U7JCF5</accession>